<proteinExistence type="inferred from homology"/>
<evidence type="ECO:0000256" key="1">
    <source>
        <dbReference type="ARBA" id="ARBA00010088"/>
    </source>
</evidence>
<feature type="domain" description="Epoxide hydrolase N-terminal" evidence="5">
    <location>
        <begin position="9"/>
        <end position="114"/>
    </location>
</feature>
<evidence type="ECO:0000313" key="6">
    <source>
        <dbReference type="EMBL" id="KZM34719.1"/>
    </source>
</evidence>
<feature type="active site" description="Proton donor" evidence="4">
    <location>
        <position position="320"/>
    </location>
</feature>
<accession>A0A163R0A6</accession>
<dbReference type="PANTHER" id="PTHR21661">
    <property type="entry name" value="EPOXIDE HYDROLASE 1-RELATED"/>
    <property type="match status" value="1"/>
</dbReference>
<evidence type="ECO:0000313" key="7">
    <source>
        <dbReference type="Proteomes" id="UP000076447"/>
    </source>
</evidence>
<dbReference type="Pfam" id="PF06441">
    <property type="entry name" value="EHN"/>
    <property type="match status" value="1"/>
</dbReference>
<protein>
    <submittedName>
        <fullName evidence="6">Soluble epoxide hydrolase</fullName>
        <ecNumber evidence="6">3.3.2.10</ecNumber>
    </submittedName>
</protein>
<dbReference type="SUPFAM" id="SSF53474">
    <property type="entry name" value="alpha/beta-Hydrolases"/>
    <property type="match status" value="1"/>
</dbReference>
<dbReference type="AlphaFoldDB" id="A0A163R0A6"/>
<dbReference type="OrthoDB" id="27092at2"/>
<dbReference type="EC" id="3.3.2.10" evidence="6"/>
<organism evidence="6 7">
    <name type="scientific">Oerskovia enterophila</name>
    <dbReference type="NCBI Taxonomy" id="43678"/>
    <lineage>
        <taxon>Bacteria</taxon>
        <taxon>Bacillati</taxon>
        <taxon>Actinomycetota</taxon>
        <taxon>Actinomycetes</taxon>
        <taxon>Micrococcales</taxon>
        <taxon>Cellulomonadaceae</taxon>
        <taxon>Oerskovia</taxon>
    </lineage>
</organism>
<dbReference type="InterPro" id="IPR029058">
    <property type="entry name" value="AB_hydrolase_fold"/>
</dbReference>
<dbReference type="EMBL" id="LRIE01000077">
    <property type="protein sequence ID" value="KZM34719.1"/>
    <property type="molecule type" value="Genomic_DNA"/>
</dbReference>
<dbReference type="InterPro" id="IPR000639">
    <property type="entry name" value="Epox_hydrolase-like"/>
</dbReference>
<dbReference type="PIRSF" id="PIRSF001112">
    <property type="entry name" value="Epoxide_hydrolase"/>
    <property type="match status" value="1"/>
</dbReference>
<comment type="similarity">
    <text evidence="1">Belongs to the peptidase S33 family.</text>
</comment>
<reference evidence="6 7" key="1">
    <citation type="submission" date="2016-01" db="EMBL/GenBank/DDBJ databases">
        <title>Genome sequence of Oerskovia enterophila VJag, an agar and cellulose degrading bacterium.</title>
        <authorList>
            <person name="Poehlein A."/>
            <person name="Jag V."/>
            <person name="Bengelsdorf F."/>
            <person name="Duerre P."/>
            <person name="Daniel R."/>
        </authorList>
    </citation>
    <scope>NUCLEOTIDE SEQUENCE [LARGE SCALE GENOMIC DNA]</scope>
    <source>
        <strain evidence="6 7">VJag</strain>
    </source>
</reference>
<dbReference type="Proteomes" id="UP000076447">
    <property type="component" value="Unassembled WGS sequence"/>
</dbReference>
<evidence type="ECO:0000256" key="3">
    <source>
        <dbReference type="ARBA" id="ARBA00022801"/>
    </source>
</evidence>
<dbReference type="PRINTS" id="PR00412">
    <property type="entry name" value="EPOXHYDRLASE"/>
</dbReference>
<dbReference type="InterPro" id="IPR010497">
    <property type="entry name" value="Epoxide_hydro_N"/>
</dbReference>
<dbReference type="PANTHER" id="PTHR21661:SF35">
    <property type="entry name" value="EPOXIDE HYDROLASE"/>
    <property type="match status" value="1"/>
</dbReference>
<dbReference type="PATRIC" id="fig|43678.3.peg.2640"/>
<keyword evidence="2" id="KW-0058">Aromatic hydrocarbons catabolism</keyword>
<name>A0A163R0A6_9CELL</name>
<dbReference type="InterPro" id="IPR016292">
    <property type="entry name" value="Epoxide_hydrolase"/>
</dbReference>
<dbReference type="GO" id="GO:0097176">
    <property type="term" value="P:epoxide metabolic process"/>
    <property type="evidence" value="ECO:0007669"/>
    <property type="project" value="TreeGrafter"/>
</dbReference>
<dbReference type="Gene3D" id="3.40.50.1820">
    <property type="entry name" value="alpha/beta hydrolase"/>
    <property type="match status" value="1"/>
</dbReference>
<evidence type="ECO:0000256" key="2">
    <source>
        <dbReference type="ARBA" id="ARBA00022797"/>
    </source>
</evidence>
<keyword evidence="3 6" id="KW-0378">Hydrolase</keyword>
<feature type="active site" description="Proton acceptor" evidence="4">
    <location>
        <position position="370"/>
    </location>
</feature>
<feature type="active site" description="Nucleophile" evidence="4">
    <location>
        <position position="182"/>
    </location>
</feature>
<dbReference type="RefSeq" id="WP_068708919.1">
    <property type="nucleotide sequence ID" value="NZ_LRIE01000077.1"/>
</dbReference>
<evidence type="ECO:0000259" key="5">
    <source>
        <dbReference type="Pfam" id="PF06441"/>
    </source>
</evidence>
<comment type="caution">
    <text evidence="6">The sequence shown here is derived from an EMBL/GenBank/DDBJ whole genome shotgun (WGS) entry which is preliminary data.</text>
</comment>
<sequence length="392" mass="42975">MDTTTSSTIRPFRLEIPQADLDDLADRLARTRFPAPLPGDGWDTGVPVSYLREVVEHWRTSYDWRAQEAAINTYPQFLTEIDGQRVHFLHVRSPEPDALPLLLTHGWPGSFAEFLDVIGPLTDPRAHGGDPAQAFHVVIPSLPGFGFSGPTEAGWNSARIAVAWAELMRRLGYERYGVQGGDVGAGVSPEVARATGSDGTTGPVVGVHLNGNIGMAFHEIGEDELASLTELERDRLSRIGRFMTEELGYVSIQGTRPGLIGAALTDSPVGQLAWILDKLKAWTFPADELPHEVLGWDRMLTDVMIYWLTGTAGSSAYMAYASESAWDAPKPPTGVPTAVIVFAHDVGIRRYAEAQHRITRWTDVEGRGGHFAAMEEPEAFVADVREFFATVR</sequence>
<dbReference type="GO" id="GO:0004301">
    <property type="term" value="F:epoxide hydrolase activity"/>
    <property type="evidence" value="ECO:0007669"/>
    <property type="project" value="UniProtKB-EC"/>
</dbReference>
<gene>
    <name evidence="6" type="ORF">OJAG_25250</name>
</gene>
<dbReference type="STRING" id="43678.OJAG_25250"/>
<evidence type="ECO:0000256" key="4">
    <source>
        <dbReference type="PIRSR" id="PIRSR001112-1"/>
    </source>
</evidence>